<organism evidence="2 3">
    <name type="scientific">Spirosoma sordidisoli</name>
    <dbReference type="NCBI Taxonomy" id="2502893"/>
    <lineage>
        <taxon>Bacteria</taxon>
        <taxon>Pseudomonadati</taxon>
        <taxon>Bacteroidota</taxon>
        <taxon>Cytophagia</taxon>
        <taxon>Cytophagales</taxon>
        <taxon>Cytophagaceae</taxon>
        <taxon>Spirosoma</taxon>
    </lineage>
</organism>
<reference evidence="2 3" key="1">
    <citation type="submission" date="2019-01" db="EMBL/GenBank/DDBJ databases">
        <title>Spirosoma flava sp. nov., a propanil-degrading bacterium isolated from herbicide-contaminated soil.</title>
        <authorList>
            <person name="Zhang L."/>
            <person name="Jiang J.-D."/>
        </authorList>
    </citation>
    <scope>NUCLEOTIDE SEQUENCE [LARGE SCALE GENOMIC DNA]</scope>
    <source>
        <strain evidence="2 3">TY50</strain>
    </source>
</reference>
<evidence type="ECO:0000313" key="3">
    <source>
        <dbReference type="Proteomes" id="UP000290407"/>
    </source>
</evidence>
<comment type="caution">
    <text evidence="2">The sequence shown here is derived from an EMBL/GenBank/DDBJ whole genome shotgun (WGS) entry which is preliminary data.</text>
</comment>
<dbReference type="InterPro" id="IPR034660">
    <property type="entry name" value="DinB/YfiT-like"/>
</dbReference>
<dbReference type="SUPFAM" id="SSF109854">
    <property type="entry name" value="DinB/YfiT-like putative metalloenzymes"/>
    <property type="match status" value="1"/>
</dbReference>
<dbReference type="EMBL" id="SBLB01000001">
    <property type="protein sequence ID" value="RYC71487.1"/>
    <property type="molecule type" value="Genomic_DNA"/>
</dbReference>
<dbReference type="RefSeq" id="WP_129600357.1">
    <property type="nucleotide sequence ID" value="NZ_SBLB01000001.1"/>
</dbReference>
<protein>
    <submittedName>
        <fullName evidence="2">DinB family protein</fullName>
    </submittedName>
</protein>
<dbReference type="AlphaFoldDB" id="A0A4Q2UP46"/>
<keyword evidence="3" id="KW-1185">Reference proteome</keyword>
<gene>
    <name evidence="2" type="ORF">EQG79_04925</name>
</gene>
<evidence type="ECO:0000313" key="2">
    <source>
        <dbReference type="EMBL" id="RYC71487.1"/>
    </source>
</evidence>
<dbReference type="Proteomes" id="UP000290407">
    <property type="component" value="Unassembled WGS sequence"/>
</dbReference>
<evidence type="ECO:0000259" key="1">
    <source>
        <dbReference type="Pfam" id="PF12867"/>
    </source>
</evidence>
<dbReference type="Pfam" id="PF12867">
    <property type="entry name" value="DinB_2"/>
    <property type="match status" value="1"/>
</dbReference>
<proteinExistence type="predicted"/>
<name>A0A4Q2UP46_9BACT</name>
<dbReference type="InterPro" id="IPR024775">
    <property type="entry name" value="DinB-like"/>
</dbReference>
<accession>A0A4Q2UP46</accession>
<feature type="domain" description="DinB-like" evidence="1">
    <location>
        <begin position="17"/>
        <end position="168"/>
    </location>
</feature>
<dbReference type="Gene3D" id="1.20.120.450">
    <property type="entry name" value="dinb family like domain"/>
    <property type="match status" value="1"/>
</dbReference>
<sequence>MTPDIPAGVDRLLSRYQAFADQIGPYSEATFREQPPGKWSVAEVVQHLYLSARPVARLVTGPREVLLAWGLAEKPSRSYAQLAVDYEKALDSGVKAPDGMVPRLTDISISRAELMERLLTVYQSVAAGVSGWSPAELDRYQMPHPALGKLTVREMIDFISIHTEHHQRLLPAG</sequence>